<dbReference type="OrthoDB" id="3261041at2"/>
<dbReference type="AlphaFoldDB" id="A0A4Y8X524"/>
<protein>
    <submittedName>
        <fullName evidence="1">ABC-2 type transport system permease protein</fullName>
    </submittedName>
</protein>
<organism evidence="1 2">
    <name type="scientific">Micrococcus flavus</name>
    <dbReference type="NCBI Taxonomy" id="384602"/>
    <lineage>
        <taxon>Bacteria</taxon>
        <taxon>Bacillati</taxon>
        <taxon>Actinomycetota</taxon>
        <taxon>Actinomycetes</taxon>
        <taxon>Micrococcales</taxon>
        <taxon>Micrococcaceae</taxon>
        <taxon>Micrococcus</taxon>
    </lineage>
</organism>
<sequence>MALILTRLRWALTVNGWRKSTLTLVFSVIGTLYFAALAALLVAGLVMGLPELDTATRGIVTVLVGSAVVLLWTVLPSLVTGVDATLDPSSFVLFPVPARTLVAGLLLSTFTTPVGALTLLVLLGTAASWWDTPAAFAVGAVGAVLSAVTAVALGYGVTGLLSSFTGRRRVREALSLVVLVPLMLGGVAFLQVMESIEDLFWLGPILARAAAWSPFGSGLAVGAAAAEGAWGTVLLRLAVAAVWAVLALALWHLAIRRTVEPRAAAGSAAPARRGGRPADLRWLGRPATSARTAIAARCQHYWFADPRYLASLMIIPLLLVLFWFMSTTVGGDGLGLLLLMGPVTAWALGYSLSADIGYDHTAFHHHVLAGVRGADDRWGRVLGLFGWGLPLVVVVTVATLAADGDWALLPAMLGASLGLLGACTGLSSLISARWVYPVPKPGDSPLKTPQGAAARTAIVQGVSLVATGVLAVPMAVPLIAFLATRASVWSWVTLVVGVAWGVLALGLGVRWGAAWYDRVQAETLQAVKAW</sequence>
<proteinExistence type="predicted"/>
<name>A0A4Y8X524_9MICC</name>
<accession>A0A4Y8X524</accession>
<keyword evidence="2" id="KW-1185">Reference proteome</keyword>
<dbReference type="EMBL" id="JACHMC010000001">
    <property type="protein sequence ID" value="MBB4883017.1"/>
    <property type="molecule type" value="Genomic_DNA"/>
</dbReference>
<evidence type="ECO:0000313" key="2">
    <source>
        <dbReference type="Proteomes" id="UP000560081"/>
    </source>
</evidence>
<comment type="caution">
    <text evidence="1">The sequence shown here is derived from an EMBL/GenBank/DDBJ whole genome shotgun (WGS) entry which is preliminary data.</text>
</comment>
<evidence type="ECO:0000313" key="1">
    <source>
        <dbReference type="EMBL" id="MBB4883017.1"/>
    </source>
</evidence>
<dbReference type="Proteomes" id="UP000560081">
    <property type="component" value="Unassembled WGS sequence"/>
</dbReference>
<dbReference type="RefSeq" id="WP_135028195.1">
    <property type="nucleotide sequence ID" value="NZ_BMLA01000001.1"/>
</dbReference>
<reference evidence="1 2" key="1">
    <citation type="submission" date="2020-08" db="EMBL/GenBank/DDBJ databases">
        <title>Sequencing the genomes of 1000 actinobacteria strains.</title>
        <authorList>
            <person name="Klenk H.-P."/>
        </authorList>
    </citation>
    <scope>NUCLEOTIDE SEQUENCE [LARGE SCALE GENOMIC DNA]</scope>
    <source>
        <strain evidence="1 2">DSM 19079</strain>
    </source>
</reference>
<gene>
    <name evidence="1" type="ORF">BJ976_001368</name>
</gene>